<dbReference type="InterPro" id="IPR013752">
    <property type="entry name" value="KPA_reductase"/>
</dbReference>
<evidence type="ECO:0000256" key="3">
    <source>
        <dbReference type="ARBA" id="ARBA00013014"/>
    </source>
</evidence>
<dbReference type="NCBIfam" id="TIGR00745">
    <property type="entry name" value="apbA_panE"/>
    <property type="match status" value="1"/>
</dbReference>
<evidence type="ECO:0000256" key="10">
    <source>
        <dbReference type="RuleBase" id="RU362068"/>
    </source>
</evidence>
<dbReference type="SUPFAM" id="SSF48179">
    <property type="entry name" value="6-phosphogluconate dehydrogenase C-terminal domain-like"/>
    <property type="match status" value="1"/>
</dbReference>
<dbReference type="UniPathway" id="UPA00028">
    <property type="reaction ID" value="UER00004"/>
</dbReference>
<dbReference type="GO" id="GO:0015940">
    <property type="term" value="P:pantothenate biosynthetic process"/>
    <property type="evidence" value="ECO:0007669"/>
    <property type="project" value="UniProtKB-UniPathway"/>
</dbReference>
<dbReference type="InterPro" id="IPR013332">
    <property type="entry name" value="KPR_N"/>
</dbReference>
<comment type="pathway">
    <text evidence="1 10">Cofactor biosynthesis; (R)-pantothenate biosynthesis; (R)-pantoate from 3-methyl-2-oxobutanoate: step 2/2.</text>
</comment>
<evidence type="ECO:0000256" key="7">
    <source>
        <dbReference type="ARBA" id="ARBA00023002"/>
    </source>
</evidence>
<evidence type="ECO:0000256" key="6">
    <source>
        <dbReference type="ARBA" id="ARBA00022857"/>
    </source>
</evidence>
<dbReference type="InterPro" id="IPR036291">
    <property type="entry name" value="NAD(P)-bd_dom_sf"/>
</dbReference>
<comment type="catalytic activity">
    <reaction evidence="9 10">
        <text>(R)-pantoate + NADP(+) = 2-dehydropantoate + NADPH + H(+)</text>
        <dbReference type="Rhea" id="RHEA:16233"/>
        <dbReference type="ChEBI" id="CHEBI:11561"/>
        <dbReference type="ChEBI" id="CHEBI:15378"/>
        <dbReference type="ChEBI" id="CHEBI:15980"/>
        <dbReference type="ChEBI" id="CHEBI:57783"/>
        <dbReference type="ChEBI" id="CHEBI:58349"/>
        <dbReference type="EC" id="1.1.1.169"/>
    </reaction>
</comment>
<dbReference type="RefSeq" id="WP_048838729.1">
    <property type="nucleotide sequence ID" value="NZ_BAMV01000016.1"/>
</dbReference>
<dbReference type="AlphaFoldDB" id="A0A0D6N3X6"/>
<dbReference type="InterPro" id="IPR013328">
    <property type="entry name" value="6PGD_dom2"/>
</dbReference>
<feature type="domain" description="Ketopantoate reductase C-terminal" evidence="12">
    <location>
        <begin position="174"/>
        <end position="294"/>
    </location>
</feature>
<dbReference type="EMBL" id="BJVU01000004">
    <property type="protein sequence ID" value="GEL58695.1"/>
    <property type="molecule type" value="Genomic_DNA"/>
</dbReference>
<dbReference type="SUPFAM" id="SSF51735">
    <property type="entry name" value="NAD(P)-binding Rossmann-fold domains"/>
    <property type="match status" value="1"/>
</dbReference>
<evidence type="ECO:0000256" key="2">
    <source>
        <dbReference type="ARBA" id="ARBA00007870"/>
    </source>
</evidence>
<evidence type="ECO:0000256" key="1">
    <source>
        <dbReference type="ARBA" id="ARBA00004994"/>
    </source>
</evidence>
<feature type="domain" description="Ketopantoate reductase N-terminal" evidence="11">
    <location>
        <begin position="3"/>
        <end position="149"/>
    </location>
</feature>
<dbReference type="EC" id="1.1.1.169" evidence="3 10"/>
<dbReference type="InterPro" id="IPR051402">
    <property type="entry name" value="KPR-Related"/>
</dbReference>
<dbReference type="Proteomes" id="UP000321891">
    <property type="component" value="Unassembled WGS sequence"/>
</dbReference>
<comment type="function">
    <text evidence="10">Catalyzes the NADPH-dependent reduction of ketopantoate into pantoic acid.</text>
</comment>
<dbReference type="STRING" id="1231339.Abci_016_010"/>
<dbReference type="Pfam" id="PF02558">
    <property type="entry name" value="ApbA"/>
    <property type="match status" value="1"/>
</dbReference>
<dbReference type="InterPro" id="IPR003710">
    <property type="entry name" value="ApbA"/>
</dbReference>
<dbReference type="GO" id="GO:0005737">
    <property type="term" value="C:cytoplasm"/>
    <property type="evidence" value="ECO:0007669"/>
    <property type="project" value="TreeGrafter"/>
</dbReference>
<dbReference type="Proteomes" id="UP000032671">
    <property type="component" value="Unassembled WGS sequence"/>
</dbReference>
<accession>A0A6N3SMW0</accession>
<dbReference type="Gene3D" id="3.40.50.720">
    <property type="entry name" value="NAD(P)-binding Rossmann-like Domain"/>
    <property type="match status" value="1"/>
</dbReference>
<evidence type="ECO:0000313" key="14">
    <source>
        <dbReference type="EMBL" id="GEL58695.1"/>
    </source>
</evidence>
<reference evidence="13 15" key="1">
    <citation type="submission" date="2012-11" db="EMBL/GenBank/DDBJ databases">
        <title>Whole genome sequence of Acetobacter cibinongensis 4H-1.</title>
        <authorList>
            <person name="Azuma Y."/>
            <person name="Higashiura N."/>
            <person name="Hirakawa H."/>
            <person name="Matsushita K."/>
        </authorList>
    </citation>
    <scope>NUCLEOTIDE SEQUENCE [LARGE SCALE GENOMIC DNA]</scope>
    <source>
        <strain evidence="13 15">4H-1</strain>
    </source>
</reference>
<dbReference type="FunFam" id="1.10.1040.10:FF:000017">
    <property type="entry name" value="2-dehydropantoate 2-reductase"/>
    <property type="match status" value="1"/>
</dbReference>
<evidence type="ECO:0000313" key="16">
    <source>
        <dbReference type="Proteomes" id="UP000321891"/>
    </source>
</evidence>
<protein>
    <recommendedName>
        <fullName evidence="4 10">2-dehydropantoate 2-reductase</fullName>
        <ecNumber evidence="3 10">1.1.1.169</ecNumber>
    </recommendedName>
    <alternativeName>
        <fullName evidence="8 10">Ketopantoate reductase</fullName>
    </alternativeName>
</protein>
<evidence type="ECO:0000256" key="4">
    <source>
        <dbReference type="ARBA" id="ARBA00019465"/>
    </source>
</evidence>
<gene>
    <name evidence="13" type="ORF">Abci_016_010</name>
    <name evidence="14" type="ORF">ACI01nite_12970</name>
</gene>
<dbReference type="GO" id="GO:0008677">
    <property type="term" value="F:2-dehydropantoate 2-reductase activity"/>
    <property type="evidence" value="ECO:0007669"/>
    <property type="project" value="UniProtKB-EC"/>
</dbReference>
<evidence type="ECO:0000256" key="8">
    <source>
        <dbReference type="ARBA" id="ARBA00032024"/>
    </source>
</evidence>
<dbReference type="PANTHER" id="PTHR21708">
    <property type="entry name" value="PROBABLE 2-DEHYDROPANTOATE 2-REDUCTASE"/>
    <property type="match status" value="1"/>
</dbReference>
<evidence type="ECO:0000259" key="11">
    <source>
        <dbReference type="Pfam" id="PF02558"/>
    </source>
</evidence>
<dbReference type="Pfam" id="PF08546">
    <property type="entry name" value="ApbA_C"/>
    <property type="match status" value="1"/>
</dbReference>
<evidence type="ECO:0000259" key="12">
    <source>
        <dbReference type="Pfam" id="PF08546"/>
    </source>
</evidence>
<name>A0A0D6N3X6_9PROT</name>
<evidence type="ECO:0000313" key="13">
    <source>
        <dbReference type="EMBL" id="GAN60664.1"/>
    </source>
</evidence>
<accession>A0A0D6N3X6</accession>
<sequence>MHVVVIGAGAIGSYVGAALAQSGHDVTFLARPAQCEALRVHGLKYDTANGQQSVSVKVVSQAQDLRLADFVLVCVKSADTDQAGRDLIPALQPSTVIFSLQNGVENVQSLETVIHRPVVPVAVYIAVSMLAAGHVVHHGGNRLVMGEADTTETSANNAALFAQAGFAVTVSSQIMTVLWEKLMVNCAYNGLSALSQMPYARMMQTDGVQDVMVTLVQECQAVACALGIPSSPDFMTNLLTIASAMPEQMSSTAQDLRRGKPTEIEALNGYIVRKGRELGVVTPANQVILVLTRLAEQSHCLAR</sequence>
<dbReference type="PANTHER" id="PTHR21708:SF26">
    <property type="entry name" value="2-DEHYDROPANTOATE 2-REDUCTASE"/>
    <property type="match status" value="1"/>
</dbReference>
<proteinExistence type="inferred from homology"/>
<evidence type="ECO:0000313" key="15">
    <source>
        <dbReference type="Proteomes" id="UP000032671"/>
    </source>
</evidence>
<dbReference type="InterPro" id="IPR008927">
    <property type="entry name" value="6-PGluconate_DH-like_C_sf"/>
</dbReference>
<keyword evidence="6 10" id="KW-0521">NADP</keyword>
<reference evidence="14 16" key="2">
    <citation type="submission" date="2019-07" db="EMBL/GenBank/DDBJ databases">
        <title>Whole genome shotgun sequence of Acetobacter cibinongensis NBRC 16605.</title>
        <authorList>
            <person name="Hosoyama A."/>
            <person name="Uohara A."/>
            <person name="Ohji S."/>
            <person name="Ichikawa N."/>
        </authorList>
    </citation>
    <scope>NUCLEOTIDE SEQUENCE [LARGE SCALE GENOMIC DNA]</scope>
    <source>
        <strain evidence="14 16">NBRC 16605</strain>
    </source>
</reference>
<comment type="similarity">
    <text evidence="2 10">Belongs to the ketopantoate reductase family.</text>
</comment>
<comment type="caution">
    <text evidence="13">The sequence shown here is derived from an EMBL/GenBank/DDBJ whole genome shotgun (WGS) entry which is preliminary data.</text>
</comment>
<keyword evidence="5 10" id="KW-0566">Pantothenate biosynthesis</keyword>
<dbReference type="EMBL" id="BAMV01000016">
    <property type="protein sequence ID" value="GAN60664.1"/>
    <property type="molecule type" value="Genomic_DNA"/>
</dbReference>
<keyword evidence="7 10" id="KW-0560">Oxidoreductase</keyword>
<organism evidence="13 15">
    <name type="scientific">Acetobacter cibinongensis</name>
    <dbReference type="NCBI Taxonomy" id="146475"/>
    <lineage>
        <taxon>Bacteria</taxon>
        <taxon>Pseudomonadati</taxon>
        <taxon>Pseudomonadota</taxon>
        <taxon>Alphaproteobacteria</taxon>
        <taxon>Acetobacterales</taxon>
        <taxon>Acetobacteraceae</taxon>
        <taxon>Acetobacter</taxon>
    </lineage>
</organism>
<evidence type="ECO:0000256" key="5">
    <source>
        <dbReference type="ARBA" id="ARBA00022655"/>
    </source>
</evidence>
<evidence type="ECO:0000256" key="9">
    <source>
        <dbReference type="ARBA" id="ARBA00048793"/>
    </source>
</evidence>
<dbReference type="Gene3D" id="1.10.1040.10">
    <property type="entry name" value="N-(1-d-carboxylethyl)-l-norvaline Dehydrogenase, domain 2"/>
    <property type="match status" value="1"/>
</dbReference>
<keyword evidence="16" id="KW-1185">Reference proteome</keyword>